<accession>A0ABQ0G2E6</accession>
<proteinExistence type="predicted"/>
<gene>
    <name evidence="3" type="ORF">MFIFM68171_02132</name>
</gene>
<evidence type="ECO:0000313" key="4">
    <source>
        <dbReference type="Proteomes" id="UP001628179"/>
    </source>
</evidence>
<protein>
    <recommendedName>
        <fullName evidence="2">DUF4185 domain-containing protein</fullName>
    </recommendedName>
</protein>
<name>A0ABQ0G2E6_9PEZI</name>
<comment type="caution">
    <text evidence="3">The sequence shown here is derived from an EMBL/GenBank/DDBJ whole genome shotgun (WGS) entry which is preliminary data.</text>
</comment>
<reference evidence="3 4" key="1">
    <citation type="submission" date="2024-09" db="EMBL/GenBank/DDBJ databases">
        <title>Itraconazole resistance in Madurella fahalii resulting from another homologue of gene encoding cytochrome P450 14-alpha sterol demethylase (CYP51).</title>
        <authorList>
            <person name="Yoshioka I."/>
            <person name="Fahal A.H."/>
            <person name="Kaneko S."/>
            <person name="Yaguchi T."/>
        </authorList>
    </citation>
    <scope>NUCLEOTIDE SEQUENCE [LARGE SCALE GENOMIC DNA]</scope>
    <source>
        <strain evidence="3 4">IFM 68171</strain>
    </source>
</reference>
<organism evidence="3 4">
    <name type="scientific">Madurella fahalii</name>
    <dbReference type="NCBI Taxonomy" id="1157608"/>
    <lineage>
        <taxon>Eukaryota</taxon>
        <taxon>Fungi</taxon>
        <taxon>Dikarya</taxon>
        <taxon>Ascomycota</taxon>
        <taxon>Pezizomycotina</taxon>
        <taxon>Sordariomycetes</taxon>
        <taxon>Sordariomycetidae</taxon>
        <taxon>Sordariales</taxon>
        <taxon>Sordariales incertae sedis</taxon>
        <taxon>Madurella</taxon>
    </lineage>
</organism>
<evidence type="ECO:0000256" key="1">
    <source>
        <dbReference type="SAM" id="SignalP"/>
    </source>
</evidence>
<feature type="domain" description="DUF4185" evidence="2">
    <location>
        <begin position="36"/>
        <end position="350"/>
    </location>
</feature>
<dbReference type="InterPro" id="IPR025442">
    <property type="entry name" value="DUF4185"/>
</dbReference>
<keyword evidence="1" id="KW-0732">Signal</keyword>
<dbReference type="Proteomes" id="UP001628179">
    <property type="component" value="Unassembled WGS sequence"/>
</dbReference>
<keyword evidence="4" id="KW-1185">Reference proteome</keyword>
<evidence type="ECO:0000259" key="2">
    <source>
        <dbReference type="Pfam" id="PF13810"/>
    </source>
</evidence>
<feature type="signal peptide" evidence="1">
    <location>
        <begin position="1"/>
        <end position="20"/>
    </location>
</feature>
<dbReference type="Pfam" id="PF13810">
    <property type="entry name" value="DUF4185"/>
    <property type="match status" value="1"/>
</dbReference>
<dbReference type="GeneID" id="98172877"/>
<dbReference type="RefSeq" id="XP_070913655.1">
    <property type="nucleotide sequence ID" value="XM_071057554.1"/>
</dbReference>
<dbReference type="EMBL" id="BAAFSV010000001">
    <property type="protein sequence ID" value="GAB1311922.1"/>
    <property type="molecule type" value="Genomic_DNA"/>
</dbReference>
<sequence length="354" mass="39953">MHALTSLLFATTTLLRPTHSEAVWKKRLTGEDLDPNARWFVAGTDLGIPYILENGAVGYFFGDTYATARPEQNNDWRSPVMLRSAIHPAAPNGVVFDSAAGVLGDGHAPELMHNGHNGDDGADTFEITVIPNDAISFPETGRHVLSYMSIRDWHAPPQPWRTNYAGLAVSDDGNRFMRICHKWWNDHGNADPFQMWSMQRDGDFVYIFSVRSGRQQGPMMLQRVLWNAILDYSAYEGWGWDGTDWAWGHPPTPILEGWFSEPSVRKLNDGTWVMVYLNVDRNAIVSRTARGPDQPWSDEVVQISNATGQNLYGGFVHPWSTSARDDLHLLVSQWSKDQQNNTTAYHVSQYFTTI</sequence>
<evidence type="ECO:0000313" key="3">
    <source>
        <dbReference type="EMBL" id="GAB1311922.1"/>
    </source>
</evidence>
<feature type="chain" id="PRO_5046338621" description="DUF4185 domain-containing protein" evidence="1">
    <location>
        <begin position="21"/>
        <end position="354"/>
    </location>
</feature>